<comment type="caution">
    <text evidence="2">The sequence shown here is derived from an EMBL/GenBank/DDBJ whole genome shotgun (WGS) entry which is preliminary data.</text>
</comment>
<feature type="chain" id="PRO_5016768831" description="Parallel beta helix pectate lyase-like protein" evidence="1">
    <location>
        <begin position="24"/>
        <end position="313"/>
    </location>
</feature>
<evidence type="ECO:0000313" key="3">
    <source>
        <dbReference type="Proteomes" id="UP000252884"/>
    </source>
</evidence>
<keyword evidence="3" id="KW-1185">Reference proteome</keyword>
<dbReference type="InterPro" id="IPR011050">
    <property type="entry name" value="Pectin_lyase_fold/virulence"/>
</dbReference>
<dbReference type="Proteomes" id="UP000252884">
    <property type="component" value="Unassembled WGS sequence"/>
</dbReference>
<evidence type="ECO:0000256" key="1">
    <source>
        <dbReference type="SAM" id="SignalP"/>
    </source>
</evidence>
<keyword evidence="1" id="KW-0732">Signal</keyword>
<dbReference type="RefSeq" id="WP_114471071.1">
    <property type="nucleotide sequence ID" value="NZ_QPJK01000009.1"/>
</dbReference>
<proteinExistence type="predicted"/>
<dbReference type="InterPro" id="IPR012334">
    <property type="entry name" value="Pectin_lyas_fold"/>
</dbReference>
<dbReference type="AlphaFoldDB" id="A0A368XM78"/>
<feature type="signal peptide" evidence="1">
    <location>
        <begin position="1"/>
        <end position="23"/>
    </location>
</feature>
<dbReference type="OrthoDB" id="8878147at2"/>
<dbReference type="Gene3D" id="2.160.20.10">
    <property type="entry name" value="Single-stranded right-handed beta-helix, Pectin lyase-like"/>
    <property type="match status" value="1"/>
</dbReference>
<dbReference type="EMBL" id="QPJK01000009">
    <property type="protein sequence ID" value="RCW67577.1"/>
    <property type="molecule type" value="Genomic_DNA"/>
</dbReference>
<sequence>MKALQRRGFCAALALGAGAAVRAAGPGRVHEVGPGRQFATIAQAARAARDGDTVEVQAGDYHADVAIWPQRQLLLRAVGGRVRLLADGASAEGKGIWVVRGGDIRVEGFDFEGARAASRNGAGIRFEKGQLTVVDCGFRDNENGILTASDRAAGLVIERSLFQGNGAGDGQSHNLYVGRIAALTVTDSAFHDARGGHLLKSRAARSEIHRNQLTDSDAGQSSYELEFPNGGLVHASQNRLRQGPGTTNSTMVSYGAEGYPWPENRLVLRDNVLIDDRPAGGIYLRVAPGEREVELLGNRLEGASRTRARELAY</sequence>
<evidence type="ECO:0000313" key="2">
    <source>
        <dbReference type="EMBL" id="RCW67577.1"/>
    </source>
</evidence>
<reference evidence="2 3" key="1">
    <citation type="submission" date="2018-07" db="EMBL/GenBank/DDBJ databases">
        <title>Genomic Encyclopedia of Type Strains, Phase IV (KMG-IV): sequencing the most valuable type-strain genomes for metagenomic binning, comparative biology and taxonomic classification.</title>
        <authorList>
            <person name="Goeker M."/>
        </authorList>
    </citation>
    <scope>NUCLEOTIDE SEQUENCE [LARGE SCALE GENOMIC DNA]</scope>
    <source>
        <strain evidence="2 3">DSM 21634</strain>
    </source>
</reference>
<organism evidence="2 3">
    <name type="scientific">Pseudorhodoferax soli</name>
    <dbReference type="NCBI Taxonomy" id="545864"/>
    <lineage>
        <taxon>Bacteria</taxon>
        <taxon>Pseudomonadati</taxon>
        <taxon>Pseudomonadota</taxon>
        <taxon>Betaproteobacteria</taxon>
        <taxon>Burkholderiales</taxon>
        <taxon>Comamonadaceae</taxon>
    </lineage>
</organism>
<evidence type="ECO:0008006" key="4">
    <source>
        <dbReference type="Google" id="ProtNLM"/>
    </source>
</evidence>
<dbReference type="PROSITE" id="PS51318">
    <property type="entry name" value="TAT"/>
    <property type="match status" value="1"/>
</dbReference>
<name>A0A368XM78_9BURK</name>
<dbReference type="InterPro" id="IPR006311">
    <property type="entry name" value="TAT_signal"/>
</dbReference>
<protein>
    <recommendedName>
        <fullName evidence="4">Parallel beta helix pectate lyase-like protein</fullName>
    </recommendedName>
</protein>
<accession>A0A368XM78</accession>
<gene>
    <name evidence="2" type="ORF">DES41_109300</name>
</gene>
<dbReference type="SUPFAM" id="SSF51126">
    <property type="entry name" value="Pectin lyase-like"/>
    <property type="match status" value="1"/>
</dbReference>